<feature type="non-terminal residue" evidence="2">
    <location>
        <position position="110"/>
    </location>
</feature>
<evidence type="ECO:0000259" key="1">
    <source>
        <dbReference type="PROSITE" id="PS51787"/>
    </source>
</evidence>
<dbReference type="InterPro" id="IPR015947">
    <property type="entry name" value="PUA-like_sf"/>
</dbReference>
<dbReference type="Gene3D" id="2.30.130.40">
    <property type="entry name" value="LON domain-like"/>
    <property type="match status" value="1"/>
</dbReference>
<dbReference type="PROSITE" id="PS51787">
    <property type="entry name" value="LON_N"/>
    <property type="match status" value="1"/>
</dbReference>
<feature type="domain" description="Lon N-terminal" evidence="1">
    <location>
        <begin position="10"/>
        <end position="110"/>
    </location>
</feature>
<dbReference type="AlphaFoldDB" id="A0A382SSV6"/>
<dbReference type="InterPro" id="IPR003111">
    <property type="entry name" value="Lon_prtase_N"/>
</dbReference>
<dbReference type="Pfam" id="PF02190">
    <property type="entry name" value="LON_substr_bdg"/>
    <property type="match status" value="1"/>
</dbReference>
<protein>
    <recommendedName>
        <fullName evidence="1">Lon N-terminal domain-containing protein</fullName>
    </recommendedName>
</protein>
<dbReference type="SUPFAM" id="SSF88697">
    <property type="entry name" value="PUA domain-like"/>
    <property type="match status" value="1"/>
</dbReference>
<evidence type="ECO:0000313" key="2">
    <source>
        <dbReference type="EMBL" id="SVD12287.1"/>
    </source>
</evidence>
<organism evidence="2">
    <name type="scientific">marine metagenome</name>
    <dbReference type="NCBI Taxonomy" id="408172"/>
    <lineage>
        <taxon>unclassified sequences</taxon>
        <taxon>metagenomes</taxon>
        <taxon>ecological metagenomes</taxon>
    </lineage>
</organism>
<name>A0A382SSV6_9ZZZZ</name>
<accession>A0A382SSV6</accession>
<reference evidence="2" key="1">
    <citation type="submission" date="2018-05" db="EMBL/GenBank/DDBJ databases">
        <authorList>
            <person name="Lanie J.A."/>
            <person name="Ng W.-L."/>
            <person name="Kazmierczak K.M."/>
            <person name="Andrzejewski T.M."/>
            <person name="Davidsen T.M."/>
            <person name="Wayne K.J."/>
            <person name="Tettelin H."/>
            <person name="Glass J.I."/>
            <person name="Rusch D."/>
            <person name="Podicherti R."/>
            <person name="Tsui H.-C.T."/>
            <person name="Winkler M.E."/>
        </authorList>
    </citation>
    <scope>NUCLEOTIDE SEQUENCE</scope>
</reference>
<dbReference type="EMBL" id="UINC01130913">
    <property type="protein sequence ID" value="SVD12287.1"/>
    <property type="molecule type" value="Genomic_DNA"/>
</dbReference>
<dbReference type="InterPro" id="IPR046336">
    <property type="entry name" value="Lon_prtase_N_sf"/>
</dbReference>
<dbReference type="SMART" id="SM00464">
    <property type="entry name" value="LON"/>
    <property type="match status" value="1"/>
</dbReference>
<sequence>MRLSAKNLTVPLLPMREEIIYPGSTTPFFVGRKSSMEALDKALSGDRQIIVVAQRVSSVEEPKDEDLFEVGVLGLILQVMRLPNGTVKALFEGQHRARILESMLREKDYS</sequence>
<gene>
    <name evidence="2" type="ORF">METZ01_LOCUS365141</name>
</gene>
<proteinExistence type="predicted"/>